<dbReference type="AlphaFoldDB" id="A0A401LEN3"/>
<organism evidence="4 5">
    <name type="scientific">Anaerotignum faecicola</name>
    <dbReference type="NCBI Taxonomy" id="2358141"/>
    <lineage>
        <taxon>Bacteria</taxon>
        <taxon>Bacillati</taxon>
        <taxon>Bacillota</taxon>
        <taxon>Clostridia</taxon>
        <taxon>Lachnospirales</taxon>
        <taxon>Anaerotignaceae</taxon>
        <taxon>Anaerotignum</taxon>
    </lineage>
</organism>
<evidence type="ECO:0000259" key="3">
    <source>
        <dbReference type="SMART" id="SM00470"/>
    </source>
</evidence>
<comment type="similarity">
    <text evidence="1">Belongs to the ParB family.</text>
</comment>
<dbReference type="SMART" id="SM00470">
    <property type="entry name" value="ParB"/>
    <property type="match status" value="1"/>
</dbReference>
<keyword evidence="2" id="KW-0159">Chromosome partition</keyword>
<dbReference type="GO" id="GO:0005694">
    <property type="term" value="C:chromosome"/>
    <property type="evidence" value="ECO:0007669"/>
    <property type="project" value="TreeGrafter"/>
</dbReference>
<gene>
    <name evidence="4" type="ORF">KGMB03357_16590</name>
</gene>
<dbReference type="Gene3D" id="1.10.10.2830">
    <property type="match status" value="1"/>
</dbReference>
<sequence length="293" mass="33906">MREGTAKEIKFESIDNLFGIPNESKQHVTTMIPLESLYPYAQHPFRVLDDAKMDELVESIRTNGILEPALVRPRTLGGYEIVSGHRRKRACEKAGLEEIPVIIRELTDDESAILMVDSNNQREELLYSEKAWAYRIKYEALKHQGKKFSENSAEQLGKENNKSGRQIKRYIRLTYLQEDLLDLVDQKKIAFRAAEKLSFLTETEQNILLEAILEHKVYPNIDMAEKLKQMSGAVSIEGIEEVLLGRKLKSRATSIPVKNIRKYFSEESSAEEIERKILELLEKWRQEEGYAEF</sequence>
<dbReference type="InterPro" id="IPR041468">
    <property type="entry name" value="HTH_ParB/Spo0J"/>
</dbReference>
<dbReference type="Pfam" id="PF17762">
    <property type="entry name" value="HTH_ParB"/>
    <property type="match status" value="1"/>
</dbReference>
<dbReference type="PANTHER" id="PTHR33375:SF1">
    <property type="entry name" value="CHROMOSOME-PARTITIONING PROTEIN PARB-RELATED"/>
    <property type="match status" value="1"/>
</dbReference>
<evidence type="ECO:0000313" key="4">
    <source>
        <dbReference type="EMBL" id="GCB29998.1"/>
    </source>
</evidence>
<accession>A0A401LEN3</accession>
<dbReference type="SUPFAM" id="SSF110849">
    <property type="entry name" value="ParB/Sulfiredoxin"/>
    <property type="match status" value="1"/>
</dbReference>
<dbReference type="InterPro" id="IPR050336">
    <property type="entry name" value="Chromosome_partition/occlusion"/>
</dbReference>
<dbReference type="Pfam" id="PF02195">
    <property type="entry name" value="ParB_N"/>
    <property type="match status" value="1"/>
</dbReference>
<dbReference type="OrthoDB" id="9771505at2"/>
<dbReference type="GO" id="GO:0007059">
    <property type="term" value="P:chromosome segregation"/>
    <property type="evidence" value="ECO:0007669"/>
    <property type="project" value="UniProtKB-KW"/>
</dbReference>
<feature type="domain" description="ParB-like N-terminal" evidence="3">
    <location>
        <begin position="30"/>
        <end position="120"/>
    </location>
</feature>
<dbReference type="InterPro" id="IPR036086">
    <property type="entry name" value="ParB/Sulfiredoxin_sf"/>
</dbReference>
<dbReference type="EMBL" id="BHVZ01000004">
    <property type="protein sequence ID" value="GCB29998.1"/>
    <property type="molecule type" value="Genomic_DNA"/>
</dbReference>
<dbReference type="CDD" id="cd16407">
    <property type="entry name" value="ParB_N_like"/>
    <property type="match status" value="1"/>
</dbReference>
<reference evidence="4 5" key="1">
    <citation type="submission" date="2018-10" db="EMBL/GenBank/DDBJ databases">
        <title>Draft Genome Sequence of Anaerotignum sp. KCTC 15736.</title>
        <authorList>
            <person name="Choi S.H."/>
            <person name="Kim J.S."/>
            <person name="Kang S.W."/>
            <person name="Lee J.S."/>
            <person name="Park S.H."/>
        </authorList>
    </citation>
    <scope>NUCLEOTIDE SEQUENCE [LARGE SCALE GENOMIC DNA]</scope>
    <source>
        <strain evidence="4 5">KCTC 15736</strain>
    </source>
</reference>
<dbReference type="Gene3D" id="3.90.1530.30">
    <property type="match status" value="1"/>
</dbReference>
<dbReference type="NCBIfam" id="TIGR00180">
    <property type="entry name" value="parB_part"/>
    <property type="match status" value="1"/>
</dbReference>
<keyword evidence="5" id="KW-1185">Reference proteome</keyword>
<evidence type="ECO:0000313" key="5">
    <source>
        <dbReference type="Proteomes" id="UP000287361"/>
    </source>
</evidence>
<comment type="caution">
    <text evidence="4">The sequence shown here is derived from an EMBL/GenBank/DDBJ whole genome shotgun (WGS) entry which is preliminary data.</text>
</comment>
<evidence type="ECO:0000256" key="2">
    <source>
        <dbReference type="ARBA" id="ARBA00022829"/>
    </source>
</evidence>
<dbReference type="InterPro" id="IPR003115">
    <property type="entry name" value="ParB_N"/>
</dbReference>
<dbReference type="Proteomes" id="UP000287361">
    <property type="component" value="Unassembled WGS sequence"/>
</dbReference>
<name>A0A401LEN3_9FIRM</name>
<proteinExistence type="inferred from homology"/>
<dbReference type="InterPro" id="IPR004437">
    <property type="entry name" value="ParB/RepB/Spo0J"/>
</dbReference>
<evidence type="ECO:0000256" key="1">
    <source>
        <dbReference type="ARBA" id="ARBA00006295"/>
    </source>
</evidence>
<dbReference type="SUPFAM" id="SSF109709">
    <property type="entry name" value="KorB DNA-binding domain-like"/>
    <property type="match status" value="1"/>
</dbReference>
<protein>
    <submittedName>
        <fullName evidence="4">Chromosome partitioning protein ParB</fullName>
    </submittedName>
</protein>
<dbReference type="PANTHER" id="PTHR33375">
    <property type="entry name" value="CHROMOSOME-PARTITIONING PROTEIN PARB-RELATED"/>
    <property type="match status" value="1"/>
</dbReference>
<dbReference type="GO" id="GO:0003677">
    <property type="term" value="F:DNA binding"/>
    <property type="evidence" value="ECO:0007669"/>
    <property type="project" value="InterPro"/>
</dbReference>